<dbReference type="Pfam" id="PF02879">
    <property type="entry name" value="PGM_PMM_II"/>
    <property type="match status" value="1"/>
</dbReference>
<dbReference type="InterPro" id="IPR036900">
    <property type="entry name" value="A-D-PHexomutase_C_sf"/>
</dbReference>
<evidence type="ECO:0000259" key="8">
    <source>
        <dbReference type="Pfam" id="PF00408"/>
    </source>
</evidence>
<dbReference type="EMBL" id="MWXA01000007">
    <property type="protein sequence ID" value="OZG65748.1"/>
    <property type="molecule type" value="Genomic_DNA"/>
</dbReference>
<dbReference type="GeneID" id="98296149"/>
<dbReference type="Pfam" id="PF00408">
    <property type="entry name" value="PGM_PMM_IV"/>
    <property type="match status" value="1"/>
</dbReference>
<organism evidence="12 13">
    <name type="scientific">Bifidobacterium aquikefiri</name>
    <dbReference type="NCBI Taxonomy" id="1653207"/>
    <lineage>
        <taxon>Bacteria</taxon>
        <taxon>Bacillati</taxon>
        <taxon>Actinomycetota</taxon>
        <taxon>Actinomycetes</taxon>
        <taxon>Bifidobacteriales</taxon>
        <taxon>Bifidobacteriaceae</taxon>
        <taxon>Bifidobacterium</taxon>
    </lineage>
</organism>
<dbReference type="InterPro" id="IPR045244">
    <property type="entry name" value="PGM"/>
</dbReference>
<evidence type="ECO:0000256" key="2">
    <source>
        <dbReference type="ARBA" id="ARBA00010231"/>
    </source>
</evidence>
<dbReference type="InterPro" id="IPR016055">
    <property type="entry name" value="A-D-PHexomutase_a/b/a-I/II/III"/>
</dbReference>
<dbReference type="InterPro" id="IPR005846">
    <property type="entry name" value="A-D-PHexomutase_a/b/a-III"/>
</dbReference>
<evidence type="ECO:0000256" key="3">
    <source>
        <dbReference type="ARBA" id="ARBA00022553"/>
    </source>
</evidence>
<evidence type="ECO:0000313" key="13">
    <source>
        <dbReference type="Proteomes" id="UP000216451"/>
    </source>
</evidence>
<dbReference type="Gene3D" id="3.30.310.50">
    <property type="entry name" value="Alpha-D-phosphohexomutase, C-terminal domain"/>
    <property type="match status" value="1"/>
</dbReference>
<dbReference type="Pfam" id="PF02880">
    <property type="entry name" value="PGM_PMM_III"/>
    <property type="match status" value="1"/>
</dbReference>
<comment type="similarity">
    <text evidence="2 7">Belongs to the phosphohexose mutase family.</text>
</comment>
<evidence type="ECO:0000256" key="1">
    <source>
        <dbReference type="ARBA" id="ARBA00001946"/>
    </source>
</evidence>
<evidence type="ECO:0000259" key="10">
    <source>
        <dbReference type="Pfam" id="PF02879"/>
    </source>
</evidence>
<dbReference type="GO" id="GO:0004614">
    <property type="term" value="F:phosphoglucomutase activity"/>
    <property type="evidence" value="ECO:0007669"/>
    <property type="project" value="InterPro"/>
</dbReference>
<comment type="caution">
    <text evidence="12">The sequence shown here is derived from an EMBL/GenBank/DDBJ whole genome shotgun (WGS) entry which is preliminary data.</text>
</comment>
<comment type="cofactor">
    <cofactor evidence="1">
        <name>Mg(2+)</name>
        <dbReference type="ChEBI" id="CHEBI:18420"/>
    </cofactor>
</comment>
<dbReference type="SUPFAM" id="SSF55957">
    <property type="entry name" value="Phosphoglucomutase, C-terminal domain"/>
    <property type="match status" value="1"/>
</dbReference>
<evidence type="ECO:0000313" key="12">
    <source>
        <dbReference type="EMBL" id="OZG65748.1"/>
    </source>
</evidence>
<dbReference type="OrthoDB" id="9806956at2"/>
<dbReference type="RefSeq" id="WP_094694365.1">
    <property type="nucleotide sequence ID" value="NZ_CALENZ010000016.1"/>
</dbReference>
<keyword evidence="3" id="KW-0597">Phosphoprotein</keyword>
<dbReference type="PANTHER" id="PTHR22573">
    <property type="entry name" value="PHOSPHOHEXOMUTASE FAMILY MEMBER"/>
    <property type="match status" value="1"/>
</dbReference>
<keyword evidence="13" id="KW-1185">Reference proteome</keyword>
<accession>A0A261G2Y1</accession>
<evidence type="ECO:0000259" key="11">
    <source>
        <dbReference type="Pfam" id="PF02880"/>
    </source>
</evidence>
<feature type="domain" description="Alpha-D-phosphohexomutase alpha/beta/alpha" evidence="11">
    <location>
        <begin position="332"/>
        <end position="452"/>
    </location>
</feature>
<dbReference type="GO" id="GO:0005829">
    <property type="term" value="C:cytosol"/>
    <property type="evidence" value="ECO:0007669"/>
    <property type="project" value="TreeGrafter"/>
</dbReference>
<evidence type="ECO:0000259" key="9">
    <source>
        <dbReference type="Pfam" id="PF02878"/>
    </source>
</evidence>
<keyword evidence="4 7" id="KW-0479">Metal-binding</keyword>
<dbReference type="InterPro" id="IPR016066">
    <property type="entry name" value="A-D-PHexomutase_CS"/>
</dbReference>
<name>A0A261G2Y1_9BIFI</name>
<dbReference type="Pfam" id="PF02878">
    <property type="entry name" value="PGM_PMM_I"/>
    <property type="match status" value="1"/>
</dbReference>
<feature type="domain" description="Alpha-D-phosphohexomutase C-terminal" evidence="8">
    <location>
        <begin position="497"/>
        <end position="548"/>
    </location>
</feature>
<protein>
    <submittedName>
        <fullName evidence="12">Phosphoglucomutase</fullName>
    </submittedName>
</protein>
<dbReference type="GO" id="GO:0000287">
    <property type="term" value="F:magnesium ion binding"/>
    <property type="evidence" value="ECO:0007669"/>
    <property type="project" value="InterPro"/>
</dbReference>
<gene>
    <name evidence="12" type="ORF">BAQU_1486</name>
</gene>
<dbReference type="GO" id="GO:0005975">
    <property type="term" value="P:carbohydrate metabolic process"/>
    <property type="evidence" value="ECO:0007669"/>
    <property type="project" value="InterPro"/>
</dbReference>
<evidence type="ECO:0000256" key="5">
    <source>
        <dbReference type="ARBA" id="ARBA00022842"/>
    </source>
</evidence>
<feature type="domain" description="Alpha-D-phosphohexomutase alpha/beta/alpha" evidence="9">
    <location>
        <begin position="39"/>
        <end position="186"/>
    </location>
</feature>
<dbReference type="PANTHER" id="PTHR22573:SF57">
    <property type="entry name" value="PHOSPHOGLUCOMUTASE"/>
    <property type="match status" value="1"/>
</dbReference>
<dbReference type="Proteomes" id="UP000216451">
    <property type="component" value="Unassembled WGS sequence"/>
</dbReference>
<evidence type="ECO:0000256" key="6">
    <source>
        <dbReference type="ARBA" id="ARBA00023235"/>
    </source>
</evidence>
<dbReference type="NCBIfam" id="TIGR01132">
    <property type="entry name" value="pgm"/>
    <property type="match status" value="1"/>
</dbReference>
<evidence type="ECO:0000256" key="4">
    <source>
        <dbReference type="ARBA" id="ARBA00022723"/>
    </source>
</evidence>
<dbReference type="AlphaFoldDB" id="A0A261G2Y1"/>
<dbReference type="SUPFAM" id="SSF53738">
    <property type="entry name" value="Phosphoglucomutase, first 3 domains"/>
    <property type="match status" value="3"/>
</dbReference>
<dbReference type="InterPro" id="IPR005844">
    <property type="entry name" value="A-D-PHexomutase_a/b/a-I"/>
</dbReference>
<dbReference type="InterPro" id="IPR005852">
    <property type="entry name" value="PGM_a-D-Glc-sp"/>
</dbReference>
<dbReference type="PROSITE" id="PS00710">
    <property type="entry name" value="PGM_PMM"/>
    <property type="match status" value="1"/>
</dbReference>
<sequence length="558" mass="60511">MVAKNAGLPATEKDLIDVDYVIGQYYDSIPDPDVAEQRVIFGTSGHRGSSLKTSFNEAHIVAITQAIAEHRKAANITGPLYIGRDTHALSHPAWKTAIEVLVANGVRVRIDANDDFTPTPTVSQAILTHNRAADGTQRFTGDDLADGIVVTPSHNPPTDGGFKYDPPTGGPAPAETTNAIAARANELLGSFKSIKRVPFEQALKSELVERFDYREHYVADLGNVIDFDVIRSSGVRLGIDPLGGASVHYWPLINEKYGLDIGVINPDTDPTWRFMTIDHDGKIRIDPSSPYAMKGLVDRLNNGAWDKYDLVGGTDPDADRHGIVCPGWGVMNPNHYIAVCVEYLFSGNRPGWPDHAGIGKTLVSSSLIDRVAESIGAKLVEVPVGFKWFVDPLFSGEVAFGGEESSGMSFLRRDGRVWTTDKDGLIPDLLAAEITAKTGKNPAELHKDQVSRFGESWYSRVDTPTTLAQKQKFAQLSGEDVETSKLAGEDITAKLTEAPGNHAKIGGLKVTTKDNWFAARPSGTENIYKVYAESFVSPSALDTVLDEAKEVVDKALGE</sequence>
<evidence type="ECO:0000256" key="7">
    <source>
        <dbReference type="RuleBase" id="RU004326"/>
    </source>
</evidence>
<proteinExistence type="inferred from homology"/>
<feature type="domain" description="Alpha-D-phosphohexomutase alpha/beta/alpha" evidence="10">
    <location>
        <begin position="216"/>
        <end position="325"/>
    </location>
</feature>
<keyword evidence="6" id="KW-0413">Isomerase</keyword>
<dbReference type="InterPro" id="IPR005845">
    <property type="entry name" value="A-D-PHexomutase_a/b/a-II"/>
</dbReference>
<dbReference type="InterPro" id="IPR005843">
    <property type="entry name" value="A-D-PHexomutase_C"/>
</dbReference>
<reference evidence="12 13" key="1">
    <citation type="journal article" date="2017" name="BMC Genomics">
        <title>Comparative genomic and phylogenomic analyses of the Bifidobacteriaceae family.</title>
        <authorList>
            <person name="Lugli G.A."/>
            <person name="Milani C."/>
            <person name="Turroni F."/>
            <person name="Duranti S."/>
            <person name="Mancabelli L."/>
            <person name="Mangifesta M."/>
            <person name="Ferrario C."/>
            <person name="Modesto M."/>
            <person name="Mattarelli P."/>
            <person name="Jiri K."/>
            <person name="van Sinderen D."/>
            <person name="Ventura M."/>
        </authorList>
    </citation>
    <scope>NUCLEOTIDE SEQUENCE [LARGE SCALE GENOMIC DNA]</scope>
    <source>
        <strain evidence="12 13">LMG 28769</strain>
    </source>
</reference>
<dbReference type="CDD" id="cd05801">
    <property type="entry name" value="PGM_like3"/>
    <property type="match status" value="1"/>
</dbReference>
<dbReference type="Gene3D" id="3.40.120.10">
    <property type="entry name" value="Alpha-D-Glucose-1,6-Bisphosphate, subunit A, domain 3"/>
    <property type="match status" value="3"/>
</dbReference>
<keyword evidence="5 7" id="KW-0460">Magnesium</keyword>